<dbReference type="GeneTree" id="ENSGT00940000154962"/>
<evidence type="ECO:0000313" key="5">
    <source>
        <dbReference type="Proteomes" id="UP000694580"/>
    </source>
</evidence>
<feature type="domain" description="RRM" evidence="3">
    <location>
        <begin position="10"/>
        <end position="97"/>
    </location>
</feature>
<feature type="domain" description="RRM" evidence="3">
    <location>
        <begin position="225"/>
        <end position="297"/>
    </location>
</feature>
<reference evidence="4" key="3">
    <citation type="submission" date="2025-09" db="UniProtKB">
        <authorList>
            <consortium name="Ensembl"/>
        </authorList>
    </citation>
    <scope>IDENTIFICATION</scope>
</reference>
<dbReference type="FunFam" id="3.30.70.330:FF:000045">
    <property type="entry name" value="Nucleolysin tiar isoform 1"/>
    <property type="match status" value="1"/>
</dbReference>
<dbReference type="InterPro" id="IPR003954">
    <property type="entry name" value="RRM_euk-type"/>
</dbReference>
<evidence type="ECO:0000256" key="2">
    <source>
        <dbReference type="PROSITE-ProRule" id="PRU00176"/>
    </source>
</evidence>
<dbReference type="GO" id="GO:0003723">
    <property type="term" value="F:RNA binding"/>
    <property type="evidence" value="ECO:0007669"/>
    <property type="project" value="UniProtKB-UniRule"/>
</dbReference>
<reference evidence="4" key="2">
    <citation type="submission" date="2025-08" db="UniProtKB">
        <authorList>
            <consortium name="Ensembl"/>
        </authorList>
    </citation>
    <scope>IDENTIFICATION</scope>
</reference>
<dbReference type="GO" id="GO:0003677">
    <property type="term" value="F:DNA binding"/>
    <property type="evidence" value="ECO:0007669"/>
    <property type="project" value="InterPro"/>
</dbReference>
<organism evidence="4 5">
    <name type="scientific">Denticeps clupeoides</name>
    <name type="common">denticle herring</name>
    <dbReference type="NCBI Taxonomy" id="299321"/>
    <lineage>
        <taxon>Eukaryota</taxon>
        <taxon>Metazoa</taxon>
        <taxon>Chordata</taxon>
        <taxon>Craniata</taxon>
        <taxon>Vertebrata</taxon>
        <taxon>Euteleostomi</taxon>
        <taxon>Actinopterygii</taxon>
        <taxon>Neopterygii</taxon>
        <taxon>Teleostei</taxon>
        <taxon>Clupei</taxon>
        <taxon>Clupeiformes</taxon>
        <taxon>Denticipitoidei</taxon>
        <taxon>Denticipitidae</taxon>
        <taxon>Denticeps</taxon>
    </lineage>
</organism>
<evidence type="ECO:0000256" key="1">
    <source>
        <dbReference type="ARBA" id="ARBA00022884"/>
    </source>
</evidence>
<dbReference type="InterPro" id="IPR034494">
    <property type="entry name" value="TIAR_RRM2"/>
</dbReference>
<dbReference type="InterPro" id="IPR034496">
    <property type="entry name" value="TIAR_RRM3"/>
</dbReference>
<dbReference type="Gene3D" id="3.30.70.330">
    <property type="match status" value="3"/>
</dbReference>
<dbReference type="AlphaFoldDB" id="A0AAY4C5N5"/>
<dbReference type="Proteomes" id="UP000694580">
    <property type="component" value="Chromosome 8"/>
</dbReference>
<reference evidence="4 5" key="1">
    <citation type="submission" date="2020-06" db="EMBL/GenBank/DDBJ databases">
        <authorList>
            <consortium name="Wellcome Sanger Institute Data Sharing"/>
        </authorList>
    </citation>
    <scope>NUCLEOTIDE SEQUENCE [LARGE SCALE GENOMIC DNA]</scope>
</reference>
<dbReference type="InterPro" id="IPR035979">
    <property type="entry name" value="RBD_domain_sf"/>
</dbReference>
<keyword evidence="1 2" id="KW-0694">RNA-binding</keyword>
<dbReference type="Pfam" id="PF00076">
    <property type="entry name" value="RRM_1"/>
    <property type="match status" value="4"/>
</dbReference>
<dbReference type="InterPro" id="IPR000504">
    <property type="entry name" value="RRM_dom"/>
</dbReference>
<accession>A0AAY4C5N5</accession>
<name>A0AAY4C5N5_9TELE</name>
<dbReference type="PROSITE" id="PS50102">
    <property type="entry name" value="RRM"/>
    <property type="match status" value="3"/>
</dbReference>
<dbReference type="InterPro" id="IPR012677">
    <property type="entry name" value="Nucleotide-bd_a/b_plait_sf"/>
</dbReference>
<evidence type="ECO:0000259" key="3">
    <source>
        <dbReference type="PROSITE" id="PS50102"/>
    </source>
</evidence>
<evidence type="ECO:0000313" key="4">
    <source>
        <dbReference type="Ensembl" id="ENSDCDP00010028490.1"/>
    </source>
</evidence>
<keyword evidence="5" id="KW-1185">Reference proteome</keyword>
<dbReference type="CDD" id="cd12617">
    <property type="entry name" value="RRM2_TIAR"/>
    <property type="match status" value="1"/>
</dbReference>
<gene>
    <name evidence="4" type="primary">TIAL1</name>
</gene>
<dbReference type="Ensembl" id="ENSDCDT00010035261.1">
    <property type="protein sequence ID" value="ENSDCDP00010028490.1"/>
    <property type="gene ID" value="ENSDCDG00010017984.1"/>
</dbReference>
<dbReference type="SMART" id="SM00361">
    <property type="entry name" value="RRM_1"/>
    <property type="match status" value="2"/>
</dbReference>
<dbReference type="CDD" id="cd12620">
    <property type="entry name" value="RRM3_TIAR"/>
    <property type="match status" value="1"/>
</dbReference>
<sequence>VAISSHCRTIDSYVGNLSRDVTENLILQLFTQIGPCKSCKMITELSDSSRRMSSSVEFSFFQHTSNDPYCFVEFFEHRDAAAALAAMNGRKILGKVVIGFGAQCRKTLQKRIPNYHFHVFVGDLSPEITTEDIKAAFAPFGKISDARVVKDMTTGKSKGYGFVSFYNKLDAENAIVHMGGQWLGGRQIRTNWATRKPPAPKSVQDNSSKQLRFEDVVNQSSPQNCTVYCGGIQSGLSEHLMRQTFSPFGQIMEIRVFPEKGYSFIRFSTHESAAHAIVSVNGTTIESHVVKCYWGKESPDMGKNVQQVEYGQWGHWNQMYGNPQQQYGQYMTNGWQVPSYGMYSQTWNQQGFGMEDSILAAAQNVSSQSQSPAWVGGFGTQQSQGQPGPVMPNQASFGMAGYQTQ</sequence>
<protein>
    <recommendedName>
        <fullName evidence="3">RRM domain-containing protein</fullName>
    </recommendedName>
</protein>
<feature type="domain" description="RRM" evidence="3">
    <location>
        <begin position="117"/>
        <end position="195"/>
    </location>
</feature>
<dbReference type="SMART" id="SM00360">
    <property type="entry name" value="RRM"/>
    <property type="match status" value="3"/>
</dbReference>
<dbReference type="SUPFAM" id="SSF54928">
    <property type="entry name" value="RNA-binding domain, RBD"/>
    <property type="match status" value="3"/>
</dbReference>
<proteinExistence type="predicted"/>
<dbReference type="PANTHER" id="PTHR10352">
    <property type="entry name" value="EUKARYOTIC TRANSLATION INITIATION FACTOR 3 SUBUNIT G"/>
    <property type="match status" value="1"/>
</dbReference>